<evidence type="ECO:0000256" key="7">
    <source>
        <dbReference type="ARBA" id="ARBA00023053"/>
    </source>
</evidence>
<dbReference type="InterPro" id="IPR038377">
    <property type="entry name" value="Na/Glc_symporter_sf"/>
</dbReference>
<keyword evidence="7" id="KW-0915">Sodium</keyword>
<evidence type="ECO:0000256" key="2">
    <source>
        <dbReference type="ARBA" id="ARBA00006434"/>
    </source>
</evidence>
<feature type="transmembrane region" description="Helical" evidence="11">
    <location>
        <begin position="45"/>
        <end position="66"/>
    </location>
</feature>
<feature type="transmembrane region" description="Helical" evidence="11">
    <location>
        <begin position="409"/>
        <end position="427"/>
    </location>
</feature>
<dbReference type="Proteomes" id="UP000036196">
    <property type="component" value="Unassembled WGS sequence"/>
</dbReference>
<dbReference type="InterPro" id="IPR001734">
    <property type="entry name" value="Na/solute_symporter"/>
</dbReference>
<keyword evidence="8 11" id="KW-0472">Membrane</keyword>
<dbReference type="GO" id="GO:0015293">
    <property type="term" value="F:symporter activity"/>
    <property type="evidence" value="ECO:0007669"/>
    <property type="project" value="UniProtKB-KW"/>
</dbReference>
<accession>A0A0J5LDQ0</accession>
<evidence type="ECO:0000256" key="1">
    <source>
        <dbReference type="ARBA" id="ARBA00004141"/>
    </source>
</evidence>
<dbReference type="AlphaFoldDB" id="A0A0J5LDQ0"/>
<dbReference type="STRING" id="61647.LG71_14910"/>
<dbReference type="PANTHER" id="PTHR48086:SF7">
    <property type="entry name" value="SODIUM-SOLUTE SYMPORTER-RELATED"/>
    <property type="match status" value="1"/>
</dbReference>
<dbReference type="EMBL" id="LDZF01000001">
    <property type="protein sequence ID" value="KMK16519.1"/>
    <property type="molecule type" value="Genomic_DNA"/>
</dbReference>
<evidence type="ECO:0000256" key="6">
    <source>
        <dbReference type="ARBA" id="ARBA00022989"/>
    </source>
</evidence>
<evidence type="ECO:0000256" key="9">
    <source>
        <dbReference type="ARBA" id="ARBA00023201"/>
    </source>
</evidence>
<feature type="transmembrane region" description="Helical" evidence="11">
    <location>
        <begin position="355"/>
        <end position="373"/>
    </location>
</feature>
<evidence type="ECO:0000256" key="11">
    <source>
        <dbReference type="SAM" id="Phobius"/>
    </source>
</evidence>
<dbReference type="InterPro" id="IPR050277">
    <property type="entry name" value="Sodium:Solute_Symporter"/>
</dbReference>
<evidence type="ECO:0000256" key="4">
    <source>
        <dbReference type="ARBA" id="ARBA00022692"/>
    </source>
</evidence>
<organism evidence="12 13">
    <name type="scientific">Pluralibacter gergoviae</name>
    <name type="common">Enterobacter gergoviae</name>
    <dbReference type="NCBI Taxonomy" id="61647"/>
    <lineage>
        <taxon>Bacteria</taxon>
        <taxon>Pseudomonadati</taxon>
        <taxon>Pseudomonadota</taxon>
        <taxon>Gammaproteobacteria</taxon>
        <taxon>Enterobacterales</taxon>
        <taxon>Enterobacteriaceae</taxon>
        <taxon>Pluralibacter</taxon>
    </lineage>
</organism>
<keyword evidence="4 11" id="KW-0812">Transmembrane</keyword>
<feature type="transmembrane region" description="Helical" evidence="11">
    <location>
        <begin position="379"/>
        <end position="402"/>
    </location>
</feature>
<gene>
    <name evidence="12" type="ORF">ABW06_00825</name>
</gene>
<feature type="transmembrane region" description="Helical" evidence="11">
    <location>
        <begin position="153"/>
        <end position="173"/>
    </location>
</feature>
<feature type="transmembrane region" description="Helical" evidence="11">
    <location>
        <begin position="221"/>
        <end position="241"/>
    </location>
</feature>
<proteinExistence type="inferred from homology"/>
<feature type="transmembrane region" description="Helical" evidence="11">
    <location>
        <begin position="6"/>
        <end position="25"/>
    </location>
</feature>
<evidence type="ECO:0000256" key="3">
    <source>
        <dbReference type="ARBA" id="ARBA00022448"/>
    </source>
</evidence>
<name>A0A0J5LDQ0_PLUGE</name>
<dbReference type="PATRIC" id="fig|61647.15.peg.175"/>
<evidence type="ECO:0000313" key="12">
    <source>
        <dbReference type="EMBL" id="KMK16519.1"/>
    </source>
</evidence>
<comment type="subcellular location">
    <subcellularLocation>
        <location evidence="1">Membrane</location>
        <topology evidence="1">Multi-pass membrane protein</topology>
    </subcellularLocation>
</comment>
<evidence type="ECO:0000256" key="10">
    <source>
        <dbReference type="RuleBase" id="RU362091"/>
    </source>
</evidence>
<protein>
    <submittedName>
        <fullName evidence="12">Sodium:solute symporter</fullName>
    </submittedName>
</protein>
<feature type="transmembrane region" description="Helical" evidence="11">
    <location>
        <begin position="118"/>
        <end position="147"/>
    </location>
</feature>
<evidence type="ECO:0000256" key="8">
    <source>
        <dbReference type="ARBA" id="ARBA00023136"/>
    </source>
</evidence>
<reference evidence="12 13" key="1">
    <citation type="submission" date="2015-05" db="EMBL/GenBank/DDBJ databases">
        <title>Genome sequences of Pluralibacter gergoviae.</title>
        <authorList>
            <person name="Greninger A.L."/>
            <person name="Miller S."/>
        </authorList>
    </citation>
    <scope>NUCLEOTIDE SEQUENCE [LARGE SCALE GENOMIC DNA]</scope>
    <source>
        <strain evidence="12 13">JS81F13</strain>
    </source>
</reference>
<dbReference type="GO" id="GO:0005886">
    <property type="term" value="C:plasma membrane"/>
    <property type="evidence" value="ECO:0007669"/>
    <property type="project" value="TreeGrafter"/>
</dbReference>
<sequence length="473" mass="50435">MEREITIYIIIIVYMAVMIGIGLYAKTKIRSSEDYHLAGRRLGPIMLAGTLAATEIGGGSSVGVAAKAYGAWGISAGWYVIATGLGIFLVSFIAPYMRRAVAMTVPEIIGRRYGNSSYLITTVLSLAALVALGAAQITATATIVHVLTGFDSHYAIVVSGVIVVFYTWLGGMWSVTLTDFVQFFLIVFGFAIAVPVALSMLDGGWQFVVNNVPEKQFEFTRLGWKTIIGLTVMYFMTFATGQEAVQRYYSARSERVALTGSLLCSLFMAIYAFIPAVLGLIALAAFPSIEPNNALATVSVNLLPPLVSGLLLSAVISATLSSASGDLLGAASIYTQDIHARYISPDLTPEQNLRLSRLVVLVVGLISIAIALWSGEIIALLMFAFTLRATGPFAAYLFGLLWEKATPRAGLWSIIFGCLAGLGWQLAGEPYGIMAIIAGSLTSVAVFLLVAWRETSRGVPPAPSAYPPAPPEA</sequence>
<dbReference type="PROSITE" id="PS50283">
    <property type="entry name" value="NA_SOLUT_SYMP_3"/>
    <property type="match status" value="1"/>
</dbReference>
<dbReference type="Pfam" id="PF00474">
    <property type="entry name" value="SSF"/>
    <property type="match status" value="1"/>
</dbReference>
<dbReference type="RefSeq" id="WP_048277883.1">
    <property type="nucleotide sequence ID" value="NZ_LDZF01000001.1"/>
</dbReference>
<keyword evidence="3" id="KW-0813">Transport</keyword>
<keyword evidence="13" id="KW-1185">Reference proteome</keyword>
<evidence type="ECO:0000313" key="13">
    <source>
        <dbReference type="Proteomes" id="UP000036196"/>
    </source>
</evidence>
<keyword evidence="9" id="KW-0739">Sodium transport</keyword>
<dbReference type="eggNOG" id="COG0591">
    <property type="taxonomic scope" value="Bacteria"/>
</dbReference>
<feature type="transmembrane region" description="Helical" evidence="11">
    <location>
        <begin position="180"/>
        <end position="201"/>
    </location>
</feature>
<dbReference type="PANTHER" id="PTHR48086">
    <property type="entry name" value="SODIUM/PROLINE SYMPORTER-RELATED"/>
    <property type="match status" value="1"/>
</dbReference>
<comment type="caution">
    <text evidence="12">The sequence shown here is derived from an EMBL/GenBank/DDBJ whole genome shotgun (WGS) entry which is preliminary data.</text>
</comment>
<keyword evidence="9" id="KW-0406">Ion transport</keyword>
<comment type="similarity">
    <text evidence="2 10">Belongs to the sodium:solute symporter (SSF) (TC 2.A.21) family.</text>
</comment>
<dbReference type="GO" id="GO:0006814">
    <property type="term" value="P:sodium ion transport"/>
    <property type="evidence" value="ECO:0007669"/>
    <property type="project" value="UniProtKB-KW"/>
</dbReference>
<dbReference type="Gene3D" id="1.20.1730.10">
    <property type="entry name" value="Sodium/glucose cotransporter"/>
    <property type="match status" value="1"/>
</dbReference>
<keyword evidence="5" id="KW-0769">Symport</keyword>
<feature type="transmembrane region" description="Helical" evidence="11">
    <location>
        <begin position="78"/>
        <end position="97"/>
    </location>
</feature>
<feature type="transmembrane region" description="Helical" evidence="11">
    <location>
        <begin position="262"/>
        <end position="286"/>
    </location>
</feature>
<keyword evidence="6 11" id="KW-1133">Transmembrane helix</keyword>
<feature type="transmembrane region" description="Helical" evidence="11">
    <location>
        <begin position="433"/>
        <end position="452"/>
    </location>
</feature>
<evidence type="ECO:0000256" key="5">
    <source>
        <dbReference type="ARBA" id="ARBA00022847"/>
    </source>
</evidence>